<sequence length="72" mass="8016">MPREGKSKYFDPQARRPASSNSVHGRGVRMASDGLRQLAVAVAFPEWPAKVTSRCEVHVFEYPYLPARLTAA</sequence>
<evidence type="ECO:0000313" key="3">
    <source>
        <dbReference type="Proteomes" id="UP000199205"/>
    </source>
</evidence>
<accession>A0A1C3VXU9</accession>
<evidence type="ECO:0000313" key="2">
    <source>
        <dbReference type="EMBL" id="SCB32518.1"/>
    </source>
</evidence>
<gene>
    <name evidence="2" type="ORF">GA0061101_10788</name>
</gene>
<evidence type="ECO:0000256" key="1">
    <source>
        <dbReference type="SAM" id="MobiDB-lite"/>
    </source>
</evidence>
<dbReference type="EMBL" id="FMAF01000007">
    <property type="protein sequence ID" value="SCB32518.1"/>
    <property type="molecule type" value="Genomic_DNA"/>
</dbReference>
<reference evidence="2 3" key="1">
    <citation type="submission" date="2016-08" db="EMBL/GenBank/DDBJ databases">
        <authorList>
            <person name="Seilhamer J.J."/>
        </authorList>
    </citation>
    <scope>NUCLEOTIDE SEQUENCE [LARGE SCALE GENOMIC DNA]</scope>
    <source>
        <strain evidence="2 3">P1-7</strain>
    </source>
</reference>
<dbReference type="AlphaFoldDB" id="A0A1C3VXU9"/>
<organism evidence="2 3">
    <name type="scientific">Rhizobium lusitanum</name>
    <dbReference type="NCBI Taxonomy" id="293958"/>
    <lineage>
        <taxon>Bacteria</taxon>
        <taxon>Pseudomonadati</taxon>
        <taxon>Pseudomonadota</taxon>
        <taxon>Alphaproteobacteria</taxon>
        <taxon>Hyphomicrobiales</taxon>
        <taxon>Rhizobiaceae</taxon>
        <taxon>Rhizobium/Agrobacterium group</taxon>
        <taxon>Rhizobium</taxon>
    </lineage>
</organism>
<protein>
    <submittedName>
        <fullName evidence="2">Uncharacterized protein</fullName>
    </submittedName>
</protein>
<name>A0A1C3VXU9_9HYPH</name>
<dbReference type="Proteomes" id="UP000199205">
    <property type="component" value="Unassembled WGS sequence"/>
</dbReference>
<proteinExistence type="predicted"/>
<feature type="region of interest" description="Disordered" evidence="1">
    <location>
        <begin position="1"/>
        <end position="27"/>
    </location>
</feature>